<dbReference type="SUPFAM" id="SSF55961">
    <property type="entry name" value="Bet v1-like"/>
    <property type="match status" value="1"/>
</dbReference>
<dbReference type="EMBL" id="BMJD01000002">
    <property type="protein sequence ID" value="GGB29919.1"/>
    <property type="molecule type" value="Genomic_DNA"/>
</dbReference>
<gene>
    <name evidence="3" type="ORF">GCM10011409_04070</name>
</gene>
<organism evidence="3 4">
    <name type="scientific">Lentibacillus populi</name>
    <dbReference type="NCBI Taxonomy" id="1827502"/>
    <lineage>
        <taxon>Bacteria</taxon>
        <taxon>Bacillati</taxon>
        <taxon>Bacillota</taxon>
        <taxon>Bacilli</taxon>
        <taxon>Bacillales</taxon>
        <taxon>Bacillaceae</taxon>
        <taxon>Lentibacillus</taxon>
    </lineage>
</organism>
<evidence type="ECO:0000259" key="2">
    <source>
        <dbReference type="Pfam" id="PF08327"/>
    </source>
</evidence>
<dbReference type="RefSeq" id="WP_088050152.1">
    <property type="nucleotide sequence ID" value="NZ_BMJD01000002.1"/>
</dbReference>
<dbReference type="CDD" id="cd07814">
    <property type="entry name" value="SRPBCC_CalC_Aha1-like"/>
    <property type="match status" value="1"/>
</dbReference>
<dbReference type="AlphaFoldDB" id="A0A9W5TUR3"/>
<dbReference type="Proteomes" id="UP000621492">
    <property type="component" value="Unassembled WGS sequence"/>
</dbReference>
<dbReference type="Gene3D" id="3.30.530.20">
    <property type="match status" value="1"/>
</dbReference>
<reference evidence="3" key="1">
    <citation type="journal article" date="2014" name="Int. J. Syst. Evol. Microbiol.">
        <title>Complete genome sequence of Corynebacterium casei LMG S-19264T (=DSM 44701T), isolated from a smear-ripened cheese.</title>
        <authorList>
            <consortium name="US DOE Joint Genome Institute (JGI-PGF)"/>
            <person name="Walter F."/>
            <person name="Albersmeier A."/>
            <person name="Kalinowski J."/>
            <person name="Ruckert C."/>
        </authorList>
    </citation>
    <scope>NUCLEOTIDE SEQUENCE</scope>
    <source>
        <strain evidence="3">CGMCC 1.15454</strain>
    </source>
</reference>
<protein>
    <recommendedName>
        <fullName evidence="2">Activator of Hsp90 ATPase homologue 1/2-like C-terminal domain-containing protein</fullName>
    </recommendedName>
</protein>
<evidence type="ECO:0000313" key="4">
    <source>
        <dbReference type="Proteomes" id="UP000621492"/>
    </source>
</evidence>
<comment type="similarity">
    <text evidence="1">Belongs to the AHA1 family.</text>
</comment>
<feature type="domain" description="Activator of Hsp90 ATPase homologue 1/2-like C-terminal" evidence="2">
    <location>
        <begin position="17"/>
        <end position="151"/>
    </location>
</feature>
<sequence length="162" mass="18311">MSATSENKILSKECVINAPLSLTWYAWTKSDRVSQWFAGEANVDPMVGGAYELYFEPGNTTGMNTKGCKIEKIVPNQELNFTWKGPDQFKNFMNQGDLTLVKVKFEKIGENTTKVEVNHVGWKNDKNWDEAIKWHEMAWSGVLNSLKSALEKGEGNLCCQPE</sequence>
<dbReference type="Pfam" id="PF08327">
    <property type="entry name" value="AHSA1"/>
    <property type="match status" value="1"/>
</dbReference>
<keyword evidence="4" id="KW-1185">Reference proteome</keyword>
<reference evidence="3" key="2">
    <citation type="submission" date="2020-09" db="EMBL/GenBank/DDBJ databases">
        <authorList>
            <person name="Sun Q."/>
            <person name="Zhou Y."/>
        </authorList>
    </citation>
    <scope>NUCLEOTIDE SEQUENCE</scope>
    <source>
        <strain evidence="3">CGMCC 1.15454</strain>
    </source>
</reference>
<proteinExistence type="inferred from homology"/>
<dbReference type="InterPro" id="IPR023393">
    <property type="entry name" value="START-like_dom_sf"/>
</dbReference>
<comment type="caution">
    <text evidence="3">The sequence shown here is derived from an EMBL/GenBank/DDBJ whole genome shotgun (WGS) entry which is preliminary data.</text>
</comment>
<dbReference type="InterPro" id="IPR013538">
    <property type="entry name" value="ASHA1/2-like_C"/>
</dbReference>
<evidence type="ECO:0000313" key="3">
    <source>
        <dbReference type="EMBL" id="GGB29919.1"/>
    </source>
</evidence>
<evidence type="ECO:0000256" key="1">
    <source>
        <dbReference type="ARBA" id="ARBA00006817"/>
    </source>
</evidence>
<accession>A0A9W5TUR3</accession>
<name>A0A9W5TUR3_9BACI</name>